<dbReference type="PROSITE" id="PS50893">
    <property type="entry name" value="ABC_TRANSPORTER_2"/>
    <property type="match status" value="1"/>
</dbReference>
<feature type="transmembrane region" description="Helical" evidence="7">
    <location>
        <begin position="147"/>
        <end position="165"/>
    </location>
</feature>
<dbReference type="InterPro" id="IPR036640">
    <property type="entry name" value="ABC1_TM_sf"/>
</dbReference>
<dbReference type="InterPro" id="IPR011527">
    <property type="entry name" value="ABC1_TM_dom"/>
</dbReference>
<dbReference type="GO" id="GO:0016887">
    <property type="term" value="F:ATP hydrolysis activity"/>
    <property type="evidence" value="ECO:0007669"/>
    <property type="project" value="InterPro"/>
</dbReference>
<dbReference type="SMART" id="SM00382">
    <property type="entry name" value="AAA"/>
    <property type="match status" value="1"/>
</dbReference>
<dbReference type="GO" id="GO:0005524">
    <property type="term" value="F:ATP binding"/>
    <property type="evidence" value="ECO:0007669"/>
    <property type="project" value="UniProtKB-KW"/>
</dbReference>
<evidence type="ECO:0000256" key="4">
    <source>
        <dbReference type="ARBA" id="ARBA00022840"/>
    </source>
</evidence>
<dbReference type="GO" id="GO:0034775">
    <property type="term" value="P:glutathione transmembrane transport"/>
    <property type="evidence" value="ECO:0007669"/>
    <property type="project" value="InterPro"/>
</dbReference>
<keyword evidence="3" id="KW-0547">Nucleotide-binding</keyword>
<dbReference type="PROSITE" id="PS50929">
    <property type="entry name" value="ABC_TM1F"/>
    <property type="match status" value="1"/>
</dbReference>
<feature type="transmembrane region" description="Helical" evidence="7">
    <location>
        <begin position="35"/>
        <end position="60"/>
    </location>
</feature>
<dbReference type="Pfam" id="PF00005">
    <property type="entry name" value="ABC_tran"/>
    <property type="match status" value="1"/>
</dbReference>
<evidence type="ECO:0000256" key="7">
    <source>
        <dbReference type="SAM" id="Phobius"/>
    </source>
</evidence>
<feature type="transmembrane region" description="Helical" evidence="7">
    <location>
        <begin position="171"/>
        <end position="194"/>
    </location>
</feature>
<feature type="transmembrane region" description="Helical" evidence="7">
    <location>
        <begin position="66"/>
        <end position="85"/>
    </location>
</feature>
<dbReference type="PROSITE" id="PS00211">
    <property type="entry name" value="ABC_TRANSPORTER_1"/>
    <property type="match status" value="1"/>
</dbReference>
<feature type="domain" description="ABC transmembrane type-1" evidence="9">
    <location>
        <begin position="36"/>
        <end position="302"/>
    </location>
</feature>
<evidence type="ECO:0000259" key="8">
    <source>
        <dbReference type="PROSITE" id="PS50893"/>
    </source>
</evidence>
<keyword evidence="5 7" id="KW-1133">Transmembrane helix</keyword>
<keyword evidence="2 7" id="KW-0812">Transmembrane</keyword>
<sequence length="594" mass="65432">MHTSQKTKPRLRNYLRAWHNDHWFWPYLKQNKLRLALIFFVGVLTFICAGALMFTSGYLISKSATHPFNILAVYVPVVLTRAFGIGRPAFKYLERINSHNWVLNVVSKLRVQLYRTLAKDAAFLHEHQQTGKIFGLLADDLDHLENFYLRTIFPTIVAYLVWLLVTIVMGIFTWLGAIAVALILAVVLIVVPILSLRQAASGYAVQKARKAHEYTTVTEHYLGLGDWVITHRQDRFTAAGNDDASVTQQSVAAQERFQRWRNFAIQVIFGLLALGLILGTQRLLGGSQRLANYSAAVVLSLFPLIDCFLPVAQAMAEVPLYSDSLAHLNELSATVAAAAPAPVAQADAPAAIQEIKFDHVTFAYGPDQPKLLDDFSLTVHGREKVAILGPSGEGKTTILQLLLGDLTPQKGQITVNGIPVAQLQQARPALFGYLNQAPFLFNTTIRANIRLGAPDAADDAIWAALQAVGLADVVRSLPAGLDTVVTESGQRFSGGQQQRLALARILLKKTPVLLLDEPTIGLDPITEQALMAMIMQASTDRTLIWVTHHLQGLEQADQAIFLTDGHISMAGRPATLYRDNARFRALYALDVGQL</sequence>
<keyword evidence="4" id="KW-0067">ATP-binding</keyword>
<evidence type="ECO:0000259" key="9">
    <source>
        <dbReference type="PROSITE" id="PS50929"/>
    </source>
</evidence>
<dbReference type="SUPFAM" id="SSF90123">
    <property type="entry name" value="ABC transporter transmembrane region"/>
    <property type="match status" value="1"/>
</dbReference>
<evidence type="ECO:0000256" key="5">
    <source>
        <dbReference type="ARBA" id="ARBA00022989"/>
    </source>
</evidence>
<evidence type="ECO:0000256" key="3">
    <source>
        <dbReference type="ARBA" id="ARBA00022741"/>
    </source>
</evidence>
<comment type="subcellular location">
    <subcellularLocation>
        <location evidence="1">Cell membrane</location>
        <topology evidence="1">Multi-pass membrane protein</topology>
    </subcellularLocation>
</comment>
<dbReference type="InterPro" id="IPR014223">
    <property type="entry name" value="ABC_CydC/D"/>
</dbReference>
<accession>A0A5P8M4N0</accession>
<dbReference type="EMBL" id="CP045143">
    <property type="protein sequence ID" value="QFR23450.1"/>
    <property type="molecule type" value="Genomic_DNA"/>
</dbReference>
<dbReference type="PANTHER" id="PTHR24221:SF653">
    <property type="entry name" value="TRANSPORT ATP-BINDING PROTEIN CYDC"/>
    <property type="match status" value="1"/>
</dbReference>
<organism evidence="10 11">
    <name type="scientific">Schleiferilactobacillus harbinensis</name>
    <dbReference type="NCBI Taxonomy" id="304207"/>
    <lineage>
        <taxon>Bacteria</taxon>
        <taxon>Bacillati</taxon>
        <taxon>Bacillota</taxon>
        <taxon>Bacilli</taxon>
        <taxon>Lactobacillales</taxon>
        <taxon>Lactobacillaceae</taxon>
        <taxon>Schleiferilactobacillus</taxon>
    </lineage>
</organism>
<dbReference type="InterPro" id="IPR003593">
    <property type="entry name" value="AAA+_ATPase"/>
</dbReference>
<evidence type="ECO:0000313" key="10">
    <source>
        <dbReference type="EMBL" id="QFR23450.1"/>
    </source>
</evidence>
<evidence type="ECO:0000313" key="11">
    <source>
        <dbReference type="Proteomes" id="UP000326779"/>
    </source>
</evidence>
<reference evidence="10 11" key="1">
    <citation type="submission" date="2019-10" db="EMBL/GenBank/DDBJ databases">
        <title>The completed genome of Lactobacillus harbinensis M1.</title>
        <authorList>
            <person name="Zheng Y."/>
        </authorList>
    </citation>
    <scope>NUCLEOTIDE SEQUENCE [LARGE SCALE GENOMIC DNA]</scope>
    <source>
        <strain evidence="10 11">M1</strain>
    </source>
</reference>
<feature type="domain" description="ABC transporter" evidence="8">
    <location>
        <begin position="355"/>
        <end position="589"/>
    </location>
</feature>
<dbReference type="AlphaFoldDB" id="A0A5P8M4N0"/>
<dbReference type="PANTHER" id="PTHR24221">
    <property type="entry name" value="ATP-BINDING CASSETTE SUB-FAMILY B"/>
    <property type="match status" value="1"/>
</dbReference>
<dbReference type="NCBIfam" id="TIGR02868">
    <property type="entry name" value="CydC"/>
    <property type="match status" value="1"/>
</dbReference>
<dbReference type="SUPFAM" id="SSF52540">
    <property type="entry name" value="P-loop containing nucleoside triphosphate hydrolases"/>
    <property type="match status" value="1"/>
</dbReference>
<dbReference type="Proteomes" id="UP000326779">
    <property type="component" value="Chromosome"/>
</dbReference>
<feature type="transmembrane region" description="Helical" evidence="7">
    <location>
        <begin position="263"/>
        <end position="284"/>
    </location>
</feature>
<dbReference type="InterPro" id="IPR039421">
    <property type="entry name" value="Type_1_exporter"/>
</dbReference>
<keyword evidence="6 7" id="KW-0472">Membrane</keyword>
<dbReference type="InterPro" id="IPR003439">
    <property type="entry name" value="ABC_transporter-like_ATP-bd"/>
</dbReference>
<dbReference type="GO" id="GO:0140359">
    <property type="term" value="F:ABC-type transporter activity"/>
    <property type="evidence" value="ECO:0007669"/>
    <property type="project" value="InterPro"/>
</dbReference>
<evidence type="ECO:0000256" key="6">
    <source>
        <dbReference type="ARBA" id="ARBA00023136"/>
    </source>
</evidence>
<protein>
    <submittedName>
        <fullName evidence="10">Thiol reductant ABC exporter subunit CydC</fullName>
    </submittedName>
</protein>
<dbReference type="Gene3D" id="1.20.1560.10">
    <property type="entry name" value="ABC transporter type 1, transmembrane domain"/>
    <property type="match status" value="1"/>
</dbReference>
<proteinExistence type="predicted"/>
<dbReference type="RefSeq" id="WP_152260732.1">
    <property type="nucleotide sequence ID" value="NZ_CP045143.1"/>
</dbReference>
<dbReference type="Gene3D" id="3.40.50.300">
    <property type="entry name" value="P-loop containing nucleotide triphosphate hydrolases"/>
    <property type="match status" value="1"/>
</dbReference>
<dbReference type="GO" id="GO:0045454">
    <property type="term" value="P:cell redox homeostasis"/>
    <property type="evidence" value="ECO:0007669"/>
    <property type="project" value="InterPro"/>
</dbReference>
<dbReference type="KEGG" id="lhb:D1010_08565"/>
<dbReference type="InterPro" id="IPR027417">
    <property type="entry name" value="P-loop_NTPase"/>
</dbReference>
<evidence type="ECO:0000256" key="2">
    <source>
        <dbReference type="ARBA" id="ARBA00022692"/>
    </source>
</evidence>
<name>A0A5P8M4N0_9LACO</name>
<dbReference type="GO" id="GO:0034040">
    <property type="term" value="F:ATPase-coupled lipid transmembrane transporter activity"/>
    <property type="evidence" value="ECO:0007669"/>
    <property type="project" value="TreeGrafter"/>
</dbReference>
<dbReference type="InterPro" id="IPR017871">
    <property type="entry name" value="ABC_transporter-like_CS"/>
</dbReference>
<gene>
    <name evidence="10" type="primary">cydC</name>
    <name evidence="10" type="ORF">D1010_08565</name>
</gene>
<dbReference type="GO" id="GO:0005886">
    <property type="term" value="C:plasma membrane"/>
    <property type="evidence" value="ECO:0007669"/>
    <property type="project" value="UniProtKB-SubCell"/>
</dbReference>
<evidence type="ECO:0000256" key="1">
    <source>
        <dbReference type="ARBA" id="ARBA00004651"/>
    </source>
</evidence>